<evidence type="ECO:0000313" key="2">
    <source>
        <dbReference type="EMBL" id="MDA2804855.1"/>
    </source>
</evidence>
<evidence type="ECO:0000313" key="3">
    <source>
        <dbReference type="Proteomes" id="UP001165685"/>
    </source>
</evidence>
<feature type="region of interest" description="Disordered" evidence="1">
    <location>
        <begin position="371"/>
        <end position="399"/>
    </location>
</feature>
<reference evidence="2" key="1">
    <citation type="submission" date="2023-01" db="EMBL/GenBank/DDBJ databases">
        <title>Draft genome sequence of Nocardiopsis sp. LSu2-4 isolated from halophytes.</title>
        <authorList>
            <person name="Duangmal K."/>
            <person name="Chantavorakit T."/>
        </authorList>
    </citation>
    <scope>NUCLEOTIDE SEQUENCE</scope>
    <source>
        <strain evidence="2">LSu2-4</strain>
    </source>
</reference>
<sequence>MDLTPEQHAQLTCLAAHPHTPFDGHTAAAALGIGFDDASEALDLLTALSTLDRLDHGRWMFTRPEVYEQARSGLDRDDERAVFGRVLDDYAQRAARHDRVLNPHRPVLSPHYQHPHPGPAPTRPEALEWFDHRRPTLPEVVDHARRLGLNSQCWHLAEAMWAWLIHRRHPTTWVRVYETAARAAHDTGNTASAVKMARAHASGLVVMGDVDQAEDIATDAYEDAVAAGQDAEAASCLETLGSIALDRARPALAETFYLHGLAKWDQLDRERGQIVMRRHLAECYRQLGRPGDALEELGQVLAWHHHRADEYMVARTRYLIAATHMSAGSTSAAEEAAMRAADHAHQIGAWEVAGDAYTLLADLATDSGDANGTAAHRHHAHRYYRRAESPKARDHPRGS</sequence>
<protein>
    <recommendedName>
        <fullName evidence="4">Tetratricopeptide repeat protein</fullName>
    </recommendedName>
</protein>
<dbReference type="InterPro" id="IPR011990">
    <property type="entry name" value="TPR-like_helical_dom_sf"/>
</dbReference>
<gene>
    <name evidence="2" type="ORF">O4U47_10050</name>
</gene>
<dbReference type="EMBL" id="JAQFWP010000014">
    <property type="protein sequence ID" value="MDA2804855.1"/>
    <property type="molecule type" value="Genomic_DNA"/>
</dbReference>
<dbReference type="Gene3D" id="1.25.40.10">
    <property type="entry name" value="Tetratricopeptide repeat domain"/>
    <property type="match status" value="1"/>
</dbReference>
<name>A0ABT4TJK0_9ACTN</name>
<keyword evidence="3" id="KW-1185">Reference proteome</keyword>
<comment type="caution">
    <text evidence="2">The sequence shown here is derived from an EMBL/GenBank/DDBJ whole genome shotgun (WGS) entry which is preliminary data.</text>
</comment>
<evidence type="ECO:0000256" key="1">
    <source>
        <dbReference type="SAM" id="MobiDB-lite"/>
    </source>
</evidence>
<organism evidence="2 3">
    <name type="scientific">Nocardiopsis suaedae</name>
    <dbReference type="NCBI Taxonomy" id="3018444"/>
    <lineage>
        <taxon>Bacteria</taxon>
        <taxon>Bacillati</taxon>
        <taxon>Actinomycetota</taxon>
        <taxon>Actinomycetes</taxon>
        <taxon>Streptosporangiales</taxon>
        <taxon>Nocardiopsidaceae</taxon>
        <taxon>Nocardiopsis</taxon>
    </lineage>
</organism>
<proteinExistence type="predicted"/>
<dbReference type="RefSeq" id="WP_270677453.1">
    <property type="nucleotide sequence ID" value="NZ_JAQFWP010000014.1"/>
</dbReference>
<dbReference type="SUPFAM" id="SSF48452">
    <property type="entry name" value="TPR-like"/>
    <property type="match status" value="1"/>
</dbReference>
<feature type="compositionally biased region" description="Basic residues" evidence="1">
    <location>
        <begin position="375"/>
        <end position="384"/>
    </location>
</feature>
<accession>A0ABT4TJK0</accession>
<evidence type="ECO:0008006" key="4">
    <source>
        <dbReference type="Google" id="ProtNLM"/>
    </source>
</evidence>
<dbReference type="Proteomes" id="UP001165685">
    <property type="component" value="Unassembled WGS sequence"/>
</dbReference>
<feature type="compositionally biased region" description="Basic and acidic residues" evidence="1">
    <location>
        <begin position="385"/>
        <end position="399"/>
    </location>
</feature>